<dbReference type="Proteomes" id="UP000824533">
    <property type="component" value="Linkage Group LG28"/>
</dbReference>
<comment type="caution">
    <text evidence="1">The sequence shown here is derived from an EMBL/GenBank/DDBJ whole genome shotgun (WGS) entry which is preliminary data.</text>
</comment>
<name>A0ACC1CFU3_9NEOP</name>
<evidence type="ECO:0000313" key="2">
    <source>
        <dbReference type="Proteomes" id="UP000824533"/>
    </source>
</evidence>
<proteinExistence type="predicted"/>
<organism evidence="1 2">
    <name type="scientific">Dendrolimus kikuchii</name>
    <dbReference type="NCBI Taxonomy" id="765133"/>
    <lineage>
        <taxon>Eukaryota</taxon>
        <taxon>Metazoa</taxon>
        <taxon>Ecdysozoa</taxon>
        <taxon>Arthropoda</taxon>
        <taxon>Hexapoda</taxon>
        <taxon>Insecta</taxon>
        <taxon>Pterygota</taxon>
        <taxon>Neoptera</taxon>
        <taxon>Endopterygota</taxon>
        <taxon>Lepidoptera</taxon>
        <taxon>Glossata</taxon>
        <taxon>Ditrysia</taxon>
        <taxon>Bombycoidea</taxon>
        <taxon>Lasiocampidae</taxon>
        <taxon>Dendrolimus</taxon>
    </lineage>
</organism>
<protein>
    <submittedName>
        <fullName evidence="1">Uncharacterized protein</fullName>
    </submittedName>
</protein>
<dbReference type="EMBL" id="CM034414">
    <property type="protein sequence ID" value="KAJ0170367.1"/>
    <property type="molecule type" value="Genomic_DNA"/>
</dbReference>
<reference evidence="1 2" key="1">
    <citation type="journal article" date="2021" name="Front. Genet.">
        <title>Chromosome-Level Genome Assembly Reveals Significant Gene Expansion in the Toll and IMD Signaling Pathways of Dendrolimus kikuchii.</title>
        <authorList>
            <person name="Zhou J."/>
            <person name="Wu P."/>
            <person name="Xiong Z."/>
            <person name="Liu N."/>
            <person name="Zhao N."/>
            <person name="Ji M."/>
            <person name="Qiu Y."/>
            <person name="Yang B."/>
        </authorList>
    </citation>
    <scope>NUCLEOTIDE SEQUENCE [LARGE SCALE GENOMIC DNA]</scope>
    <source>
        <strain evidence="1">Ann1</strain>
    </source>
</reference>
<gene>
    <name evidence="1" type="ORF">K1T71_014295</name>
</gene>
<accession>A0ACC1CFU3</accession>
<keyword evidence="2" id="KW-1185">Reference proteome</keyword>
<evidence type="ECO:0000313" key="1">
    <source>
        <dbReference type="EMBL" id="KAJ0170367.1"/>
    </source>
</evidence>
<sequence>MASKRPLCFCFLLIICVRVDSASLFERSYEYVMNWGKSLTPTFMSLLDCFGEDDAWSCAKERASKILDVWDDDVQQQRRMWQDAADAEVVTSGRSFEELPSKLGREVEDSLNSLVKAVHHGVARALAKKHHEGGIDTITISTGNDKKKMKKKKPKPPKIHLLHPMVMPLRKIHKEKGREFPIGVQSWVIGTETDQPGDIDQVDSVNVSDNDSSDSDNSENDVNDDNLTDDTSVKELADENFRQGRGVIQDLWKIGEQAVDAVAEHAIETENAENGISDKSSIAEQRGKKKKKKKAILKLLILGAVLKAKIGTLLQILSFKLQVKFFIIALLGLGINLARLWIDIKNKHKEQPQKVIYYEHAQHQHHYEHEEEPEHGWGPWSRSLYPEEHDHEESWDKSQVQPQSPYHAQERVQYPNPFFTKV</sequence>